<dbReference type="SUPFAM" id="SSF143422">
    <property type="entry name" value="Transposase IS200-like"/>
    <property type="match status" value="1"/>
</dbReference>
<dbReference type="PANTHER" id="PTHR36966">
    <property type="entry name" value="REP-ASSOCIATED TYROSINE TRANSPOSASE"/>
    <property type="match status" value="1"/>
</dbReference>
<dbReference type="GO" id="GO:0043565">
    <property type="term" value="F:sequence-specific DNA binding"/>
    <property type="evidence" value="ECO:0007669"/>
    <property type="project" value="TreeGrafter"/>
</dbReference>
<dbReference type="GO" id="GO:0006313">
    <property type="term" value="P:DNA transposition"/>
    <property type="evidence" value="ECO:0007669"/>
    <property type="project" value="InterPro"/>
</dbReference>
<reference evidence="2" key="2">
    <citation type="submission" date="2020-09" db="EMBL/GenBank/DDBJ databases">
        <authorList>
            <person name="Sun Q."/>
            <person name="Zhou Y."/>
        </authorList>
    </citation>
    <scope>NUCLEOTIDE SEQUENCE</scope>
    <source>
        <strain evidence="2">CGMCC 1.12726</strain>
    </source>
</reference>
<dbReference type="InterPro" id="IPR002686">
    <property type="entry name" value="Transposase_17"/>
</dbReference>
<dbReference type="RefSeq" id="WP_188449299.1">
    <property type="nucleotide sequence ID" value="NZ_BMFO01000002.1"/>
</dbReference>
<evidence type="ECO:0000313" key="3">
    <source>
        <dbReference type="Proteomes" id="UP000632858"/>
    </source>
</evidence>
<sequence>MAGHDYAGSGTYFVTLCLHGRQPLFGELHHGTMRRNGVGEKVASCWRDLTNRFTGIMLDTFVVMPDHFHGIIHLGRGEPCVRPAKIRVESEREPFTYPTPKCTAMADGIHPTSVKGEHKVRPYGTADGSLGRIVQAFKSITTLSYIDGVRRNGWPGFEDRLWQRNYWERIIRSEAELHVVRSYILENPRRASAD</sequence>
<dbReference type="SMART" id="SM01321">
    <property type="entry name" value="Y1_Tnp"/>
    <property type="match status" value="1"/>
</dbReference>
<evidence type="ECO:0000313" key="2">
    <source>
        <dbReference type="EMBL" id="GGF93604.1"/>
    </source>
</evidence>
<dbReference type="Gene3D" id="3.30.70.1290">
    <property type="entry name" value="Transposase IS200-like"/>
    <property type="match status" value="1"/>
</dbReference>
<protein>
    <recommendedName>
        <fullName evidence="1">Transposase IS200-like domain-containing protein</fullName>
    </recommendedName>
</protein>
<dbReference type="GO" id="GO:0004803">
    <property type="term" value="F:transposase activity"/>
    <property type="evidence" value="ECO:0007669"/>
    <property type="project" value="InterPro"/>
</dbReference>
<organism evidence="2 3">
    <name type="scientific">Arenimonas maotaiensis</name>
    <dbReference type="NCBI Taxonomy" id="1446479"/>
    <lineage>
        <taxon>Bacteria</taxon>
        <taxon>Pseudomonadati</taxon>
        <taxon>Pseudomonadota</taxon>
        <taxon>Gammaproteobacteria</taxon>
        <taxon>Lysobacterales</taxon>
        <taxon>Lysobacteraceae</taxon>
        <taxon>Arenimonas</taxon>
    </lineage>
</organism>
<accession>A0A917CNJ9</accession>
<name>A0A917CNJ9_9GAMM</name>
<dbReference type="InterPro" id="IPR052715">
    <property type="entry name" value="RAYT_transposase"/>
</dbReference>
<proteinExistence type="predicted"/>
<dbReference type="AlphaFoldDB" id="A0A917CNJ9"/>
<evidence type="ECO:0000259" key="1">
    <source>
        <dbReference type="SMART" id="SM01321"/>
    </source>
</evidence>
<reference evidence="2" key="1">
    <citation type="journal article" date="2014" name="Int. J. Syst. Evol. Microbiol.">
        <title>Complete genome sequence of Corynebacterium casei LMG S-19264T (=DSM 44701T), isolated from a smear-ripened cheese.</title>
        <authorList>
            <consortium name="US DOE Joint Genome Institute (JGI-PGF)"/>
            <person name="Walter F."/>
            <person name="Albersmeier A."/>
            <person name="Kalinowski J."/>
            <person name="Ruckert C."/>
        </authorList>
    </citation>
    <scope>NUCLEOTIDE SEQUENCE</scope>
    <source>
        <strain evidence="2">CGMCC 1.12726</strain>
    </source>
</reference>
<dbReference type="EMBL" id="BMFO01000002">
    <property type="protein sequence ID" value="GGF93604.1"/>
    <property type="molecule type" value="Genomic_DNA"/>
</dbReference>
<gene>
    <name evidence="2" type="ORF">GCM10010960_14260</name>
</gene>
<keyword evidence="3" id="KW-1185">Reference proteome</keyword>
<feature type="domain" description="Transposase IS200-like" evidence="1">
    <location>
        <begin position="7"/>
        <end position="187"/>
    </location>
</feature>
<dbReference type="InterPro" id="IPR036515">
    <property type="entry name" value="Transposase_17_sf"/>
</dbReference>
<comment type="caution">
    <text evidence="2">The sequence shown here is derived from an EMBL/GenBank/DDBJ whole genome shotgun (WGS) entry which is preliminary data.</text>
</comment>
<dbReference type="PANTHER" id="PTHR36966:SF1">
    <property type="entry name" value="REP-ASSOCIATED TYROSINE TRANSPOSASE"/>
    <property type="match status" value="1"/>
</dbReference>
<dbReference type="Proteomes" id="UP000632858">
    <property type="component" value="Unassembled WGS sequence"/>
</dbReference>